<sequence length="13" mass="1347">MAPDRSAISVNSV</sequence>
<reference evidence="1" key="2">
    <citation type="journal article" date="2015" name="Fish Shellfish Immunol.">
        <title>Early steps in the European eel (Anguilla anguilla)-Vibrio vulnificus interaction in the gills: Role of the RtxA13 toxin.</title>
        <authorList>
            <person name="Callol A."/>
            <person name="Pajuelo D."/>
            <person name="Ebbesson L."/>
            <person name="Teles M."/>
            <person name="MacKenzie S."/>
            <person name="Amaro C."/>
        </authorList>
    </citation>
    <scope>NUCLEOTIDE SEQUENCE</scope>
</reference>
<protein>
    <submittedName>
        <fullName evidence="1">Uncharacterized protein</fullName>
    </submittedName>
</protein>
<organism evidence="1">
    <name type="scientific">Anguilla anguilla</name>
    <name type="common">European freshwater eel</name>
    <name type="synonym">Muraena anguilla</name>
    <dbReference type="NCBI Taxonomy" id="7936"/>
    <lineage>
        <taxon>Eukaryota</taxon>
        <taxon>Metazoa</taxon>
        <taxon>Chordata</taxon>
        <taxon>Craniata</taxon>
        <taxon>Vertebrata</taxon>
        <taxon>Euteleostomi</taxon>
        <taxon>Actinopterygii</taxon>
        <taxon>Neopterygii</taxon>
        <taxon>Teleostei</taxon>
        <taxon>Anguilliformes</taxon>
        <taxon>Anguillidae</taxon>
        <taxon>Anguilla</taxon>
    </lineage>
</organism>
<name>A0A0E9SL49_ANGAN</name>
<dbReference type="EMBL" id="GBXM01066463">
    <property type="protein sequence ID" value="JAH42114.1"/>
    <property type="molecule type" value="Transcribed_RNA"/>
</dbReference>
<accession>A0A0E9SL49</accession>
<proteinExistence type="predicted"/>
<evidence type="ECO:0000313" key="1">
    <source>
        <dbReference type="EMBL" id="JAH42114.1"/>
    </source>
</evidence>
<reference evidence="1" key="1">
    <citation type="submission" date="2014-11" db="EMBL/GenBank/DDBJ databases">
        <authorList>
            <person name="Amaro Gonzalez C."/>
        </authorList>
    </citation>
    <scope>NUCLEOTIDE SEQUENCE</scope>
</reference>